<dbReference type="EMBL" id="CM010725">
    <property type="protein sequence ID" value="RZC82721.1"/>
    <property type="molecule type" value="Genomic_DNA"/>
</dbReference>
<accession>A0A4Y7LEK3</accession>
<sequence length="118" mass="13855">MTKNHKQQMLEKCRTTYEMRRVVEQLQHQDVHTAEASERERESRLPIPDLDKALHGLLLEHISCSLRYYRYLPDTIDVAKMTTGIYRLRIFTNGLFQFRYFDSLGSLLLGMQTASMAS</sequence>
<evidence type="ECO:0000313" key="2">
    <source>
        <dbReference type="Proteomes" id="UP000316621"/>
    </source>
</evidence>
<evidence type="ECO:0000313" key="1">
    <source>
        <dbReference type="EMBL" id="RZC82721.1"/>
    </source>
</evidence>
<keyword evidence="2" id="KW-1185">Reference proteome</keyword>
<protein>
    <submittedName>
        <fullName evidence="1">Uncharacterized protein</fullName>
    </submittedName>
</protein>
<organism evidence="1 2">
    <name type="scientific">Papaver somniferum</name>
    <name type="common">Opium poppy</name>
    <dbReference type="NCBI Taxonomy" id="3469"/>
    <lineage>
        <taxon>Eukaryota</taxon>
        <taxon>Viridiplantae</taxon>
        <taxon>Streptophyta</taxon>
        <taxon>Embryophyta</taxon>
        <taxon>Tracheophyta</taxon>
        <taxon>Spermatophyta</taxon>
        <taxon>Magnoliopsida</taxon>
        <taxon>Ranunculales</taxon>
        <taxon>Papaveraceae</taxon>
        <taxon>Papaveroideae</taxon>
        <taxon>Papaver</taxon>
    </lineage>
</organism>
<gene>
    <name evidence="1" type="ORF">C5167_045508</name>
</gene>
<dbReference type="AlphaFoldDB" id="A0A4Y7LEK3"/>
<proteinExistence type="predicted"/>
<dbReference type="Gramene" id="RZC82721">
    <property type="protein sequence ID" value="RZC82721"/>
    <property type="gene ID" value="C5167_045508"/>
</dbReference>
<dbReference type="Proteomes" id="UP000316621">
    <property type="component" value="Chromosome 11"/>
</dbReference>
<name>A0A4Y7LEK3_PAPSO</name>
<reference evidence="1 2" key="1">
    <citation type="journal article" date="2018" name="Science">
        <title>The opium poppy genome and morphinan production.</title>
        <authorList>
            <person name="Guo L."/>
            <person name="Winzer T."/>
            <person name="Yang X."/>
            <person name="Li Y."/>
            <person name="Ning Z."/>
            <person name="He Z."/>
            <person name="Teodor R."/>
            <person name="Lu Y."/>
            <person name="Bowser T.A."/>
            <person name="Graham I.A."/>
            <person name="Ye K."/>
        </authorList>
    </citation>
    <scope>NUCLEOTIDE SEQUENCE [LARGE SCALE GENOMIC DNA]</scope>
    <source>
        <strain evidence="2">cv. HN1</strain>
        <tissue evidence="1">Leaves</tissue>
    </source>
</reference>